<dbReference type="SUPFAM" id="SSF53067">
    <property type="entry name" value="Actin-like ATPase domain"/>
    <property type="match status" value="2"/>
</dbReference>
<feature type="binding site" evidence="6">
    <location>
        <position position="22"/>
    </location>
    <ligand>
        <name>ATP</name>
        <dbReference type="ChEBI" id="CHEBI:30616"/>
    </ligand>
</feature>
<dbReference type="EMBL" id="WKKH01000032">
    <property type="protein sequence ID" value="MRX77813.1"/>
    <property type="molecule type" value="Genomic_DNA"/>
</dbReference>
<name>A0A7K0G1V8_9SPHI</name>
<dbReference type="PRINTS" id="PR00471">
    <property type="entry name" value="ACETATEKNASE"/>
</dbReference>
<keyword evidence="2 6" id="KW-0808">Transferase</keyword>
<evidence type="ECO:0000256" key="7">
    <source>
        <dbReference type="RuleBase" id="RU003835"/>
    </source>
</evidence>
<sequence>MNGSGSVESFILVINSGSSSLKFALYHSLNMHRQWSGQITGIATPHGLMELTDSHQRVHLCDEAIYRNQEDAALAIISWISNNHKFCEIAGIGYRIVQGGKYHRKPELITDALLSELAELIYLAPDHLPDELRLIRKFREEFPKTPHFACFDTFFHQDMPEHIKNYPLPEKFRNQGLVRYGFHGLSYEYVLQKLDKECSGIHQKKMIIAHLGIGSSMTSVSDCKGFDTTMGISPLGGMMMSTRSGDLDPGAILFILKNNDITVEELEVILSRQSGLKAISGIADLQEIIKYAGEDAKSKLALDMFCYQAVKSIGALAAGMGGLDMLIFTGGIGEHSSLIREQICTGLAFMGIRLDRSLNHQSNRIISHRDSGVNVRIIPTNEEWMIASHTKNLLQTQNLSCRKSQKKL</sequence>
<evidence type="ECO:0000256" key="3">
    <source>
        <dbReference type="ARBA" id="ARBA00022741"/>
    </source>
</evidence>
<evidence type="ECO:0000256" key="1">
    <source>
        <dbReference type="ARBA" id="ARBA00008748"/>
    </source>
</evidence>
<gene>
    <name evidence="6" type="primary">ackA</name>
    <name evidence="8" type="ORF">GJU39_17155</name>
</gene>
<dbReference type="Gene3D" id="3.30.420.40">
    <property type="match status" value="2"/>
</dbReference>
<comment type="function">
    <text evidence="6">Catalyzes the formation of acetyl phosphate from acetate and ATP. Can also catalyze the reverse reaction.</text>
</comment>
<keyword evidence="6" id="KW-0460">Magnesium</keyword>
<comment type="caution">
    <text evidence="8">The sequence shown here is derived from an EMBL/GenBank/DDBJ whole genome shotgun (WGS) entry which is preliminary data.</text>
</comment>
<dbReference type="PIRSF" id="PIRSF000722">
    <property type="entry name" value="Acetate_prop_kin"/>
    <property type="match status" value="1"/>
</dbReference>
<feature type="binding site" evidence="6">
    <location>
        <position position="15"/>
    </location>
    <ligand>
        <name>Mg(2+)</name>
        <dbReference type="ChEBI" id="CHEBI:18420"/>
    </ligand>
</feature>
<evidence type="ECO:0000256" key="2">
    <source>
        <dbReference type="ARBA" id="ARBA00022679"/>
    </source>
</evidence>
<feature type="active site" description="Proton donor/acceptor" evidence="6">
    <location>
        <position position="152"/>
    </location>
</feature>
<evidence type="ECO:0000256" key="4">
    <source>
        <dbReference type="ARBA" id="ARBA00022777"/>
    </source>
</evidence>
<feature type="binding site" evidence="6">
    <location>
        <position position="95"/>
    </location>
    <ligand>
        <name>substrate</name>
    </ligand>
</feature>
<keyword evidence="6" id="KW-0479">Metal-binding</keyword>
<protein>
    <recommendedName>
        <fullName evidence="6">Acetate kinase</fullName>
        <ecNumber evidence="6">2.7.2.1</ecNumber>
    </recommendedName>
    <alternativeName>
        <fullName evidence="6">Acetokinase</fullName>
    </alternativeName>
</protein>
<organism evidence="8 9">
    <name type="scientific">Pedobacter petrophilus</name>
    <dbReference type="NCBI Taxonomy" id="1908241"/>
    <lineage>
        <taxon>Bacteria</taxon>
        <taxon>Pseudomonadati</taxon>
        <taxon>Bacteroidota</taxon>
        <taxon>Sphingobacteriia</taxon>
        <taxon>Sphingobacteriales</taxon>
        <taxon>Sphingobacteriaceae</taxon>
        <taxon>Pedobacter</taxon>
    </lineage>
</organism>
<comment type="similarity">
    <text evidence="1 6 7">Belongs to the acetokinase family.</text>
</comment>
<feature type="site" description="Transition state stabilizer" evidence="6">
    <location>
        <position position="243"/>
    </location>
</feature>
<comment type="caution">
    <text evidence="6">Lacks conserved residue(s) required for the propagation of feature annotation.</text>
</comment>
<feature type="site" description="Transition state stabilizer" evidence="6">
    <location>
        <position position="183"/>
    </location>
</feature>
<dbReference type="GO" id="GO:0000287">
    <property type="term" value="F:magnesium ion binding"/>
    <property type="evidence" value="ECO:0007669"/>
    <property type="project" value="UniProtKB-UniRule"/>
</dbReference>
<comment type="catalytic activity">
    <reaction evidence="6">
        <text>acetate + ATP = acetyl phosphate + ADP</text>
        <dbReference type="Rhea" id="RHEA:11352"/>
        <dbReference type="ChEBI" id="CHEBI:22191"/>
        <dbReference type="ChEBI" id="CHEBI:30089"/>
        <dbReference type="ChEBI" id="CHEBI:30616"/>
        <dbReference type="ChEBI" id="CHEBI:456216"/>
        <dbReference type="EC" id="2.7.2.1"/>
    </reaction>
</comment>
<dbReference type="GO" id="GO:0005737">
    <property type="term" value="C:cytoplasm"/>
    <property type="evidence" value="ECO:0007669"/>
    <property type="project" value="UniProtKB-SubCell"/>
</dbReference>
<dbReference type="EC" id="2.7.2.1" evidence="6"/>
<dbReference type="UniPathway" id="UPA00340">
    <property type="reaction ID" value="UER00458"/>
</dbReference>
<dbReference type="PANTHER" id="PTHR21060:SF15">
    <property type="entry name" value="ACETATE KINASE-RELATED"/>
    <property type="match status" value="1"/>
</dbReference>
<feature type="binding site" evidence="6">
    <location>
        <begin position="210"/>
        <end position="214"/>
    </location>
    <ligand>
        <name>ATP</name>
        <dbReference type="ChEBI" id="CHEBI:30616"/>
    </ligand>
</feature>
<dbReference type="PROSITE" id="PS01075">
    <property type="entry name" value="ACETATE_KINASE_1"/>
    <property type="match status" value="1"/>
</dbReference>
<keyword evidence="4 6" id="KW-0418">Kinase</keyword>
<reference evidence="8 9" key="1">
    <citation type="submission" date="2019-11" db="EMBL/GenBank/DDBJ databases">
        <title>Pedobacter petrophilus genome.</title>
        <authorList>
            <person name="Feldbauer M.J."/>
            <person name="Newman J.D."/>
        </authorList>
    </citation>
    <scope>NUCLEOTIDE SEQUENCE [LARGE SCALE GENOMIC DNA]</scope>
    <source>
        <strain evidence="8 9">LMG 29686</strain>
    </source>
</reference>
<feature type="binding site" evidence="6">
    <location>
        <begin position="331"/>
        <end position="335"/>
    </location>
    <ligand>
        <name>ATP</name>
        <dbReference type="ChEBI" id="CHEBI:30616"/>
    </ligand>
</feature>
<proteinExistence type="inferred from homology"/>
<comment type="subunit">
    <text evidence="6">Homodimer.</text>
</comment>
<dbReference type="Proteomes" id="UP000487757">
    <property type="component" value="Unassembled WGS sequence"/>
</dbReference>
<dbReference type="InterPro" id="IPR000890">
    <property type="entry name" value="Aliphatic_acid_kin_short-chain"/>
</dbReference>
<keyword evidence="6" id="KW-0963">Cytoplasm</keyword>
<dbReference type="PANTHER" id="PTHR21060">
    <property type="entry name" value="ACETATE KINASE"/>
    <property type="match status" value="1"/>
</dbReference>
<dbReference type="GO" id="GO:0006083">
    <property type="term" value="P:acetate metabolic process"/>
    <property type="evidence" value="ECO:0007669"/>
    <property type="project" value="TreeGrafter"/>
</dbReference>
<dbReference type="GO" id="GO:0006085">
    <property type="term" value="P:acetyl-CoA biosynthetic process"/>
    <property type="evidence" value="ECO:0007669"/>
    <property type="project" value="UniProtKB-UniRule"/>
</dbReference>
<dbReference type="RefSeq" id="WP_154282226.1">
    <property type="nucleotide sequence ID" value="NZ_JBHUJQ010000001.1"/>
</dbReference>
<feature type="binding site" evidence="6">
    <location>
        <position position="382"/>
    </location>
    <ligand>
        <name>Mg(2+)</name>
        <dbReference type="ChEBI" id="CHEBI:18420"/>
    </ligand>
</feature>
<comment type="pathway">
    <text evidence="6">Metabolic intermediate biosynthesis; acetyl-CoA biosynthesis; acetyl-CoA from acetate: step 1/2.</text>
</comment>
<dbReference type="InterPro" id="IPR023865">
    <property type="entry name" value="Aliphatic_acid_kinase_CS"/>
</dbReference>
<evidence type="ECO:0000256" key="5">
    <source>
        <dbReference type="ARBA" id="ARBA00022840"/>
    </source>
</evidence>
<keyword evidence="3 6" id="KW-0547">Nucleotide-binding</keyword>
<evidence type="ECO:0000313" key="8">
    <source>
        <dbReference type="EMBL" id="MRX77813.1"/>
    </source>
</evidence>
<dbReference type="OrthoDB" id="9802453at2"/>
<evidence type="ECO:0000313" key="9">
    <source>
        <dbReference type="Proteomes" id="UP000487757"/>
    </source>
</evidence>
<dbReference type="GO" id="GO:0008776">
    <property type="term" value="F:acetate kinase activity"/>
    <property type="evidence" value="ECO:0007669"/>
    <property type="project" value="UniProtKB-UniRule"/>
</dbReference>
<keyword evidence="5 6" id="KW-0067">ATP-binding</keyword>
<dbReference type="Pfam" id="PF00871">
    <property type="entry name" value="Acetate_kinase"/>
    <property type="match status" value="1"/>
</dbReference>
<comment type="subcellular location">
    <subcellularLocation>
        <location evidence="6">Cytoplasm</location>
    </subcellularLocation>
</comment>
<dbReference type="HAMAP" id="MF_00020">
    <property type="entry name" value="Acetate_kinase"/>
    <property type="match status" value="1"/>
</dbReference>
<dbReference type="InterPro" id="IPR043129">
    <property type="entry name" value="ATPase_NBD"/>
</dbReference>
<dbReference type="InterPro" id="IPR004372">
    <property type="entry name" value="Ac/propionate_kinase"/>
</dbReference>
<dbReference type="AlphaFoldDB" id="A0A7K0G1V8"/>
<dbReference type="GO" id="GO:0005524">
    <property type="term" value="F:ATP binding"/>
    <property type="evidence" value="ECO:0007669"/>
    <property type="project" value="UniProtKB-KW"/>
</dbReference>
<keyword evidence="9" id="KW-1185">Reference proteome</keyword>
<accession>A0A7K0G1V8</accession>
<comment type="cofactor">
    <cofactor evidence="6">
        <name>Mg(2+)</name>
        <dbReference type="ChEBI" id="CHEBI:18420"/>
    </cofactor>
    <cofactor evidence="6">
        <name>Mn(2+)</name>
        <dbReference type="ChEBI" id="CHEBI:29035"/>
    </cofactor>
    <text evidence="6">Mg(2+). Can also accept Mn(2+).</text>
</comment>
<evidence type="ECO:0000256" key="6">
    <source>
        <dbReference type="HAMAP-Rule" id="MF_00020"/>
    </source>
</evidence>
<dbReference type="NCBIfam" id="TIGR00016">
    <property type="entry name" value="ackA"/>
    <property type="match status" value="1"/>
</dbReference>